<dbReference type="AlphaFoldDB" id="B2IJK4"/>
<gene>
    <name evidence="2" type="ordered locus">Bind_1236</name>
</gene>
<feature type="signal peptide" evidence="1">
    <location>
        <begin position="1"/>
        <end position="23"/>
    </location>
</feature>
<organism evidence="2 3">
    <name type="scientific">Beijerinckia indica subsp. indica (strain ATCC 9039 / DSM 1715 / NCIMB 8712)</name>
    <dbReference type="NCBI Taxonomy" id="395963"/>
    <lineage>
        <taxon>Bacteria</taxon>
        <taxon>Pseudomonadati</taxon>
        <taxon>Pseudomonadota</taxon>
        <taxon>Alphaproteobacteria</taxon>
        <taxon>Hyphomicrobiales</taxon>
        <taxon>Beijerinckiaceae</taxon>
        <taxon>Beijerinckia</taxon>
    </lineage>
</organism>
<evidence type="ECO:0000256" key="1">
    <source>
        <dbReference type="SAM" id="SignalP"/>
    </source>
</evidence>
<reference evidence="2 3" key="2">
    <citation type="journal article" date="2010" name="J. Bacteriol.">
        <title>Complete genome sequence of Beijerinckia indica subsp. indica.</title>
        <authorList>
            <person name="Tamas I."/>
            <person name="Dedysh S.N."/>
            <person name="Liesack W."/>
            <person name="Stott M.B."/>
            <person name="Alam M."/>
            <person name="Murrell J.C."/>
            <person name="Dunfield P.F."/>
        </authorList>
    </citation>
    <scope>NUCLEOTIDE SEQUENCE [LARGE SCALE GENOMIC DNA]</scope>
    <source>
        <strain evidence="3">ATCC 9039 / DSM 1715 / NCIMB 8712</strain>
    </source>
</reference>
<evidence type="ECO:0000313" key="2">
    <source>
        <dbReference type="EMBL" id="ACB94878.1"/>
    </source>
</evidence>
<dbReference type="EMBL" id="CP001016">
    <property type="protein sequence ID" value="ACB94878.1"/>
    <property type="molecule type" value="Genomic_DNA"/>
</dbReference>
<accession>B2IJK4</accession>
<keyword evidence="3" id="KW-1185">Reference proteome</keyword>
<protein>
    <submittedName>
        <fullName evidence="2">Uncharacterized protein</fullName>
    </submittedName>
</protein>
<evidence type="ECO:0000313" key="3">
    <source>
        <dbReference type="Proteomes" id="UP000001695"/>
    </source>
</evidence>
<reference evidence="3" key="1">
    <citation type="submission" date="2008-03" db="EMBL/GenBank/DDBJ databases">
        <title>Complete sequence of chromosome of Beijerinckia indica subsp. indica ATCC 9039.</title>
        <authorList>
            <consortium name="US DOE Joint Genome Institute"/>
            <person name="Copeland A."/>
            <person name="Lucas S."/>
            <person name="Lapidus A."/>
            <person name="Glavina del Rio T."/>
            <person name="Dalin E."/>
            <person name="Tice H."/>
            <person name="Bruce D."/>
            <person name="Goodwin L."/>
            <person name="Pitluck S."/>
            <person name="LaButti K."/>
            <person name="Schmutz J."/>
            <person name="Larimer F."/>
            <person name="Land M."/>
            <person name="Hauser L."/>
            <person name="Kyrpides N."/>
            <person name="Mikhailova N."/>
            <person name="Dunfield P.F."/>
            <person name="Dedysh S.N."/>
            <person name="Liesack W."/>
            <person name="Saw J.H."/>
            <person name="Alam M."/>
            <person name="Chen Y."/>
            <person name="Murrell J.C."/>
            <person name="Richardson P."/>
        </authorList>
    </citation>
    <scope>NUCLEOTIDE SEQUENCE [LARGE SCALE GENOMIC DNA]</scope>
    <source>
        <strain evidence="3">ATCC 9039 / DSM 1715 / NCIMB 8712</strain>
    </source>
</reference>
<proteinExistence type="predicted"/>
<feature type="chain" id="PRO_5002778813" evidence="1">
    <location>
        <begin position="24"/>
        <end position="91"/>
    </location>
</feature>
<dbReference type="HOGENOM" id="CLU_2421033_0_0_5"/>
<name>B2IJK4_BEII9</name>
<keyword evidence="1" id="KW-0732">Signal</keyword>
<sequence length="91" mass="10059">MQIKHVSLAAIATMAMSSLAVYAAGTGSDFYPADFSGKNMHYEKKMDMMMSTGKPMRLYIVKMRGQRMVVVPAEALEELLSRAEGHTISLQ</sequence>
<dbReference type="KEGG" id="bid:Bind_1236"/>
<dbReference type="Proteomes" id="UP000001695">
    <property type="component" value="Chromosome"/>
</dbReference>